<proteinExistence type="predicted"/>
<gene>
    <name evidence="2" type="ORF">GCM10022231_34490</name>
</gene>
<keyword evidence="3" id="KW-1185">Reference proteome</keyword>
<evidence type="ECO:0000313" key="3">
    <source>
        <dbReference type="Proteomes" id="UP001418444"/>
    </source>
</evidence>
<comment type="caution">
    <text evidence="2">The sequence shown here is derived from an EMBL/GenBank/DDBJ whole genome shotgun (WGS) entry which is preliminary data.</text>
</comment>
<protein>
    <submittedName>
        <fullName evidence="2">Uncharacterized protein</fullName>
    </submittedName>
</protein>
<dbReference type="EMBL" id="BAAAZW010000013">
    <property type="protein sequence ID" value="GAA3970174.1"/>
    <property type="molecule type" value="Genomic_DNA"/>
</dbReference>
<name>A0ABP7PS66_9ACTN</name>
<reference evidence="3" key="1">
    <citation type="journal article" date="2019" name="Int. J. Syst. Evol. Microbiol.">
        <title>The Global Catalogue of Microorganisms (GCM) 10K type strain sequencing project: providing services to taxonomists for standard genome sequencing and annotation.</title>
        <authorList>
            <consortium name="The Broad Institute Genomics Platform"/>
            <consortium name="The Broad Institute Genome Sequencing Center for Infectious Disease"/>
            <person name="Wu L."/>
            <person name="Ma J."/>
        </authorList>
    </citation>
    <scope>NUCLEOTIDE SEQUENCE [LARGE SCALE GENOMIC DNA]</scope>
    <source>
        <strain evidence="3">JCM 16923</strain>
    </source>
</reference>
<keyword evidence="1" id="KW-0472">Membrane</keyword>
<keyword evidence="1" id="KW-0812">Transmembrane</keyword>
<sequence>MTEDGDSPRPTATTGSDLCLPAVYGFDSVSSSALSGGFRRRCCPGWMGYLMTMGAFAIVPLTALLFTREERRVSAESSSD</sequence>
<evidence type="ECO:0000256" key="1">
    <source>
        <dbReference type="SAM" id="Phobius"/>
    </source>
</evidence>
<keyword evidence="1" id="KW-1133">Transmembrane helix</keyword>
<feature type="transmembrane region" description="Helical" evidence="1">
    <location>
        <begin position="46"/>
        <end position="66"/>
    </location>
</feature>
<evidence type="ECO:0000313" key="2">
    <source>
        <dbReference type="EMBL" id="GAA3970174.1"/>
    </source>
</evidence>
<accession>A0ABP7PS66</accession>
<dbReference type="Proteomes" id="UP001418444">
    <property type="component" value="Unassembled WGS sequence"/>
</dbReference>
<organism evidence="2 3">
    <name type="scientific">Gordonia caeni</name>
    <dbReference type="NCBI Taxonomy" id="1007097"/>
    <lineage>
        <taxon>Bacteria</taxon>
        <taxon>Bacillati</taxon>
        <taxon>Actinomycetota</taxon>
        <taxon>Actinomycetes</taxon>
        <taxon>Mycobacteriales</taxon>
        <taxon>Gordoniaceae</taxon>
        <taxon>Gordonia</taxon>
    </lineage>
</organism>